<accession>A0AC61QR41</accession>
<evidence type="ECO:0000313" key="1">
    <source>
        <dbReference type="EMBL" id="TGX82480.1"/>
    </source>
</evidence>
<reference evidence="1" key="1">
    <citation type="submission" date="2019-04" db="EMBL/GenBank/DDBJ databases">
        <title>Microbes associate with the intestines of laboratory mice.</title>
        <authorList>
            <person name="Navarre W."/>
            <person name="Wong E."/>
            <person name="Huang K."/>
            <person name="Tropini C."/>
            <person name="Ng K."/>
            <person name="Yu B."/>
        </authorList>
    </citation>
    <scope>NUCLEOTIDE SEQUENCE</scope>
    <source>
        <strain evidence="1">NM73_A23</strain>
    </source>
</reference>
<name>A0AC61QR41_9BACT</name>
<keyword evidence="2" id="KW-1185">Reference proteome</keyword>
<proteinExistence type="predicted"/>
<comment type="caution">
    <text evidence="1">The sequence shown here is derived from an EMBL/GenBank/DDBJ whole genome shotgun (WGS) entry which is preliminary data.</text>
</comment>
<dbReference type="Proteomes" id="UP000308886">
    <property type="component" value="Unassembled WGS sequence"/>
</dbReference>
<organism evidence="1 2">
    <name type="scientific">Palleniella muris</name>
    <dbReference type="NCBI Taxonomy" id="3038145"/>
    <lineage>
        <taxon>Bacteria</taxon>
        <taxon>Pseudomonadati</taxon>
        <taxon>Bacteroidota</taxon>
        <taxon>Bacteroidia</taxon>
        <taxon>Bacteroidales</taxon>
        <taxon>Prevotellaceae</taxon>
        <taxon>Palleniella</taxon>
    </lineage>
</organism>
<dbReference type="EMBL" id="SRZC01000009">
    <property type="protein sequence ID" value="TGX82480.1"/>
    <property type="molecule type" value="Genomic_DNA"/>
</dbReference>
<sequence length="408" mass="45058">MSLATTIARRYLFAKKSTNAINIISGISVIGVVVATMALIIVLSVFNGFHDLVASLFTAFDPQVEITPAKGKACAADDPLLLKIKALPEIDVATECVEDQALAVYGDKQMMVRIKGVEDNYPYLTNIRSILIGEGDFTLHAADLEYGIPGIRVAIDLGTGAYWQDWLKIYAPQREGQLDMTNPGDAFSVDSLMSSGCVFSVKQAKYDKQYILTSITFARNLFFRQGEITSLALRLKKGTDIEAVKEEIRGICGDKYVVKDRFEQQEDTFRIMKIEKIIAYIFLTFILVIACFNIIGSLSMLIIDKKEDVRTLRCLGASDRLIGKIFLIEGSLISVVGAVVGTGLGLLLCWLQQEFGIVSMGESTGTFIVDAYPLSVHYSDVAVIFVTVITVGFISVYYPVRYLTRHLL</sequence>
<evidence type="ECO:0000313" key="2">
    <source>
        <dbReference type="Proteomes" id="UP000308886"/>
    </source>
</evidence>
<protein>
    <submittedName>
        <fullName evidence="1">ABC transporter permease</fullName>
    </submittedName>
</protein>
<gene>
    <name evidence="1" type="ORF">E5358_06840</name>
</gene>